<dbReference type="GO" id="GO:0016887">
    <property type="term" value="F:ATP hydrolysis activity"/>
    <property type="evidence" value="ECO:0007669"/>
    <property type="project" value="InterPro"/>
</dbReference>
<dbReference type="Gene3D" id="3.40.50.300">
    <property type="entry name" value="P-loop containing nucleotide triphosphate hydrolases"/>
    <property type="match status" value="1"/>
</dbReference>
<keyword evidence="3" id="KW-1185">Reference proteome</keyword>
<dbReference type="Pfam" id="PF13304">
    <property type="entry name" value="AAA_21"/>
    <property type="match status" value="1"/>
</dbReference>
<dbReference type="InterPro" id="IPR003959">
    <property type="entry name" value="ATPase_AAA_core"/>
</dbReference>
<evidence type="ECO:0000259" key="1">
    <source>
        <dbReference type="Pfam" id="PF13304"/>
    </source>
</evidence>
<evidence type="ECO:0000313" key="2">
    <source>
        <dbReference type="EMBL" id="QTA87533.1"/>
    </source>
</evidence>
<accession>A0A975BLC2</accession>
<dbReference type="KEGG" id="dmm:dnm_035670"/>
<dbReference type="GO" id="GO:0005524">
    <property type="term" value="F:ATP binding"/>
    <property type="evidence" value="ECO:0007669"/>
    <property type="project" value="InterPro"/>
</dbReference>
<gene>
    <name evidence="2" type="ORF">dnm_035670</name>
</gene>
<dbReference type="EMBL" id="CP061800">
    <property type="protein sequence ID" value="QTA87533.1"/>
    <property type="molecule type" value="Genomic_DNA"/>
</dbReference>
<dbReference type="SUPFAM" id="SSF52540">
    <property type="entry name" value="P-loop containing nucleoside triphosphate hydrolases"/>
    <property type="match status" value="1"/>
</dbReference>
<proteinExistence type="predicted"/>
<dbReference type="RefSeq" id="WP_207682689.1">
    <property type="nucleotide sequence ID" value="NZ_CP061800.1"/>
</dbReference>
<dbReference type="InterPro" id="IPR027417">
    <property type="entry name" value="P-loop_NTPase"/>
</dbReference>
<organism evidence="2 3">
    <name type="scientific">Desulfonema magnum</name>
    <dbReference type="NCBI Taxonomy" id="45655"/>
    <lineage>
        <taxon>Bacteria</taxon>
        <taxon>Pseudomonadati</taxon>
        <taxon>Thermodesulfobacteriota</taxon>
        <taxon>Desulfobacteria</taxon>
        <taxon>Desulfobacterales</taxon>
        <taxon>Desulfococcaceae</taxon>
        <taxon>Desulfonema</taxon>
    </lineage>
</organism>
<sequence length="426" mass="49599">MLIEFSVSNFRSIKEEQTLTMVADSGKLKLENTFVPESKNKLCLLKSAVIYGANASGKTNIIKAFFALTSFILDSSKLYIGDDIFYYEPFEFDESYRTSPSHFKIVFLGIDNIKYNYSISFDKKKIFSEILDFYPKGQKANLFIRTNNDEVKLGGYFTDKRQVPKKILENHLYLSETGNSPHKQMNGIYNYFKNRIKTGDLIRKLGYTKQMLEILVKEDNAKLKRRLDKFIRIADTQINSISISEKKEHEFILPENFPNELKQEIFRQNKYKIESVHNVYDNGEILKATPFNFDEESNGTKVLYALGGLILEKFETGGVIFFDELESSLHPKLCKFIVKLFHHPKVNPRNVQLIFSTHETTLLDKELFRKDQIWITEKNKYGETDLFSVTDFEGVPDDIPFEQWYMKGKFGGLPNIKEIQFIFGDE</sequence>
<feature type="domain" description="ATPase AAA-type core" evidence="1">
    <location>
        <begin position="48"/>
        <end position="364"/>
    </location>
</feature>
<name>A0A975BLC2_9BACT</name>
<dbReference type="PANTHER" id="PTHR40396:SF1">
    <property type="entry name" value="ATPASE AAA-TYPE CORE DOMAIN-CONTAINING PROTEIN"/>
    <property type="match status" value="1"/>
</dbReference>
<evidence type="ECO:0000313" key="3">
    <source>
        <dbReference type="Proteomes" id="UP000663722"/>
    </source>
</evidence>
<reference evidence="2" key="1">
    <citation type="journal article" date="2021" name="Microb. Physiol.">
        <title>Proteogenomic Insights into the Physiology of Marine, Sulfate-Reducing, Filamentous Desulfonema limicola and Desulfonema magnum.</title>
        <authorList>
            <person name="Schnaars V."/>
            <person name="Wohlbrand L."/>
            <person name="Scheve S."/>
            <person name="Hinrichs C."/>
            <person name="Reinhardt R."/>
            <person name="Rabus R."/>
        </authorList>
    </citation>
    <scope>NUCLEOTIDE SEQUENCE</scope>
    <source>
        <strain evidence="2">4be13</strain>
    </source>
</reference>
<dbReference type="Proteomes" id="UP000663722">
    <property type="component" value="Chromosome"/>
</dbReference>
<dbReference type="PANTHER" id="PTHR40396">
    <property type="entry name" value="ATPASE-LIKE PROTEIN"/>
    <property type="match status" value="1"/>
</dbReference>
<protein>
    <submittedName>
        <fullName evidence="2">AAA ATPase domain-containing protein</fullName>
    </submittedName>
</protein>
<dbReference type="AlphaFoldDB" id="A0A975BLC2"/>